<accession>A0A451BL17</accession>
<dbReference type="EMBL" id="CAADHB010000029">
    <property type="protein sequence ID" value="VFK78928.1"/>
    <property type="molecule type" value="Genomic_DNA"/>
</dbReference>
<evidence type="ECO:0000256" key="1">
    <source>
        <dbReference type="SAM" id="MobiDB-lite"/>
    </source>
</evidence>
<dbReference type="AlphaFoldDB" id="A0A451BL17"/>
<evidence type="ECO:0000313" key="2">
    <source>
        <dbReference type="EMBL" id="VFK78928.1"/>
    </source>
</evidence>
<proteinExistence type="predicted"/>
<gene>
    <name evidence="2" type="ORF">BECKSD772D_GA0070982_102936</name>
</gene>
<sequence length="48" mass="5468">MREISGDSPEDLPLAENIKQVRSGIKRASREFKKLDEPKKDRGKGLDE</sequence>
<name>A0A451BL17_9GAMM</name>
<organism evidence="2">
    <name type="scientific">Candidatus Kentrum sp. SD</name>
    <dbReference type="NCBI Taxonomy" id="2126332"/>
    <lineage>
        <taxon>Bacteria</taxon>
        <taxon>Pseudomonadati</taxon>
        <taxon>Pseudomonadota</taxon>
        <taxon>Gammaproteobacteria</taxon>
        <taxon>Candidatus Kentrum</taxon>
    </lineage>
</organism>
<protein>
    <submittedName>
        <fullName evidence="2">Uncharacterized protein</fullName>
    </submittedName>
</protein>
<feature type="region of interest" description="Disordered" evidence="1">
    <location>
        <begin position="25"/>
        <end position="48"/>
    </location>
</feature>
<feature type="compositionally biased region" description="Basic and acidic residues" evidence="1">
    <location>
        <begin position="28"/>
        <end position="48"/>
    </location>
</feature>
<reference evidence="2" key="1">
    <citation type="submission" date="2019-02" db="EMBL/GenBank/DDBJ databases">
        <authorList>
            <person name="Gruber-Vodicka R. H."/>
            <person name="Seah K. B. B."/>
        </authorList>
    </citation>
    <scope>NUCLEOTIDE SEQUENCE</scope>
    <source>
        <strain evidence="2">BECK_S127</strain>
    </source>
</reference>